<evidence type="ECO:0000313" key="3">
    <source>
        <dbReference type="Proteomes" id="UP000646827"/>
    </source>
</evidence>
<evidence type="ECO:0000256" key="1">
    <source>
        <dbReference type="SAM" id="Coils"/>
    </source>
</evidence>
<reference evidence="2 3" key="1">
    <citation type="submission" date="2020-12" db="EMBL/GenBank/DDBJ databases">
        <title>Metabolic potential, ecology and presence of endohyphal bacteria is reflected in genomic diversity of Mucoromycotina.</title>
        <authorList>
            <person name="Muszewska A."/>
            <person name="Okrasinska A."/>
            <person name="Steczkiewicz K."/>
            <person name="Drgas O."/>
            <person name="Orlowska M."/>
            <person name="Perlinska-Lenart U."/>
            <person name="Aleksandrzak-Piekarczyk T."/>
            <person name="Szatraj K."/>
            <person name="Zielenkiewicz U."/>
            <person name="Pilsyk S."/>
            <person name="Malc E."/>
            <person name="Mieczkowski P."/>
            <person name="Kruszewska J.S."/>
            <person name="Biernat P."/>
            <person name="Pawlowska J."/>
        </authorList>
    </citation>
    <scope>NUCLEOTIDE SEQUENCE [LARGE SCALE GENOMIC DNA]</scope>
    <source>
        <strain evidence="2 3">CBS 142.35</strain>
    </source>
</reference>
<dbReference type="AlphaFoldDB" id="A0A8H7RUH8"/>
<name>A0A8H7RUH8_9FUNG</name>
<evidence type="ECO:0000313" key="2">
    <source>
        <dbReference type="EMBL" id="KAG2216058.1"/>
    </source>
</evidence>
<comment type="caution">
    <text evidence="2">The sequence shown here is derived from an EMBL/GenBank/DDBJ whole genome shotgun (WGS) entry which is preliminary data.</text>
</comment>
<feature type="coiled-coil region" evidence="1">
    <location>
        <begin position="54"/>
        <end position="81"/>
    </location>
</feature>
<dbReference type="Proteomes" id="UP000646827">
    <property type="component" value="Unassembled WGS sequence"/>
</dbReference>
<protein>
    <submittedName>
        <fullName evidence="2">Uncharacterized protein</fullName>
    </submittedName>
</protein>
<accession>A0A8H7RUH8</accession>
<gene>
    <name evidence="2" type="ORF">INT45_013622</name>
</gene>
<keyword evidence="3" id="KW-1185">Reference proteome</keyword>
<keyword evidence="1" id="KW-0175">Coiled coil</keyword>
<sequence length="265" mass="30622">MNDNFDELTRRYNSSISIPIQEAPGRRPAMGSLENSVPAFDGNSTLWSQMGGVIDTVKKENALLKQEVKELKEHVEKRTKKKTCSPCEKLLLTADDLGYVWTTEVIEEKLRIVYKNEKYKDSLSLEQKYHVRKNIYQENCEALLAKFKDADCLIDRELMSDEEDLHDQYGVVEKKAVLCPSWRSEKGKIFYKKLDELLHRSKKRIASIKRVRGDEYIAEKELSKNQRTRLPSWAIVPLVERAVLSVQPDNSEQHISPLQPEAPSE</sequence>
<organism evidence="2 3">
    <name type="scientific">Circinella minor</name>
    <dbReference type="NCBI Taxonomy" id="1195481"/>
    <lineage>
        <taxon>Eukaryota</taxon>
        <taxon>Fungi</taxon>
        <taxon>Fungi incertae sedis</taxon>
        <taxon>Mucoromycota</taxon>
        <taxon>Mucoromycotina</taxon>
        <taxon>Mucoromycetes</taxon>
        <taxon>Mucorales</taxon>
        <taxon>Lichtheimiaceae</taxon>
        <taxon>Circinella</taxon>
    </lineage>
</organism>
<dbReference type="OrthoDB" id="2294003at2759"/>
<proteinExistence type="predicted"/>
<dbReference type="EMBL" id="JAEPRB010000464">
    <property type="protein sequence ID" value="KAG2216058.1"/>
    <property type="molecule type" value="Genomic_DNA"/>
</dbReference>